<feature type="transmembrane region" description="Helical" evidence="14">
    <location>
        <begin position="361"/>
        <end position="378"/>
    </location>
</feature>
<dbReference type="SUPFAM" id="SSF55874">
    <property type="entry name" value="ATPase domain of HSP90 chaperone/DNA topoisomerase II/histidine kinase"/>
    <property type="match status" value="1"/>
</dbReference>
<dbReference type="InterPro" id="IPR011990">
    <property type="entry name" value="TPR-like_helical_dom_sf"/>
</dbReference>
<dbReference type="InterPro" id="IPR001789">
    <property type="entry name" value="Sig_transdc_resp-reg_receiver"/>
</dbReference>
<evidence type="ECO:0000256" key="7">
    <source>
        <dbReference type="ARBA" id="ARBA00022741"/>
    </source>
</evidence>
<evidence type="ECO:0000256" key="2">
    <source>
        <dbReference type="ARBA" id="ARBA00004651"/>
    </source>
</evidence>
<comment type="catalytic activity">
    <reaction evidence="1">
        <text>ATP + protein L-histidine = ADP + protein N-phospho-L-histidine.</text>
        <dbReference type="EC" id="2.7.13.3"/>
    </reaction>
</comment>
<keyword evidence="7" id="KW-0547">Nucleotide-binding</keyword>
<dbReference type="SUPFAM" id="SSF52172">
    <property type="entry name" value="CheY-like"/>
    <property type="match status" value="2"/>
</dbReference>
<dbReference type="Proteomes" id="UP001521137">
    <property type="component" value="Unassembled WGS sequence"/>
</dbReference>
<dbReference type="Gene3D" id="3.30.565.10">
    <property type="entry name" value="Histidine kinase-like ATPase, C-terminal domain"/>
    <property type="match status" value="1"/>
</dbReference>
<dbReference type="InterPro" id="IPR036641">
    <property type="entry name" value="HPT_dom_sf"/>
</dbReference>
<dbReference type="Gene3D" id="1.25.40.10">
    <property type="entry name" value="Tetratricopeptide repeat domain"/>
    <property type="match status" value="2"/>
</dbReference>
<dbReference type="CDD" id="cd00082">
    <property type="entry name" value="HisKA"/>
    <property type="match status" value="1"/>
</dbReference>
<dbReference type="SMART" id="SM00028">
    <property type="entry name" value="TPR"/>
    <property type="match status" value="5"/>
</dbReference>
<evidence type="ECO:0000259" key="15">
    <source>
        <dbReference type="PROSITE" id="PS50109"/>
    </source>
</evidence>
<dbReference type="PROSITE" id="PS50110">
    <property type="entry name" value="RESPONSE_REGULATORY"/>
    <property type="match status" value="2"/>
</dbReference>
<dbReference type="InterPro" id="IPR011006">
    <property type="entry name" value="CheY-like_superfamily"/>
</dbReference>
<evidence type="ECO:0000256" key="5">
    <source>
        <dbReference type="ARBA" id="ARBA00022553"/>
    </source>
</evidence>
<dbReference type="Gene3D" id="1.20.120.160">
    <property type="entry name" value="HPT domain"/>
    <property type="match status" value="1"/>
</dbReference>
<dbReference type="InterPro" id="IPR019734">
    <property type="entry name" value="TPR_rpt"/>
</dbReference>
<evidence type="ECO:0000259" key="17">
    <source>
        <dbReference type="PROSITE" id="PS50894"/>
    </source>
</evidence>
<feature type="domain" description="Response regulatory" evidence="16">
    <location>
        <begin position="646"/>
        <end position="767"/>
    </location>
</feature>
<keyword evidence="5 13" id="KW-0597">Phosphoprotein</keyword>
<feature type="modified residue" description="4-aspartylphosphate" evidence="13">
    <location>
        <position position="844"/>
    </location>
</feature>
<evidence type="ECO:0000256" key="9">
    <source>
        <dbReference type="ARBA" id="ARBA00022989"/>
    </source>
</evidence>
<dbReference type="InterPro" id="IPR004358">
    <property type="entry name" value="Sig_transdc_His_kin-like_C"/>
</dbReference>
<dbReference type="InterPro" id="IPR003594">
    <property type="entry name" value="HATPase_dom"/>
</dbReference>
<gene>
    <name evidence="18" type="ORF">L0668_17145</name>
</gene>
<evidence type="ECO:0000256" key="13">
    <source>
        <dbReference type="PROSITE-ProRule" id="PRU00169"/>
    </source>
</evidence>
<dbReference type="PROSITE" id="PS50894">
    <property type="entry name" value="HPT"/>
    <property type="match status" value="1"/>
</dbReference>
<feature type="domain" description="Histidine kinase" evidence="15">
    <location>
        <begin position="407"/>
        <end position="627"/>
    </location>
</feature>
<dbReference type="PANTHER" id="PTHR45339">
    <property type="entry name" value="HYBRID SIGNAL TRANSDUCTION HISTIDINE KINASE J"/>
    <property type="match status" value="1"/>
</dbReference>
<evidence type="ECO:0000256" key="10">
    <source>
        <dbReference type="ARBA" id="ARBA00023012"/>
    </source>
</evidence>
<dbReference type="PROSITE" id="PS50109">
    <property type="entry name" value="HIS_KIN"/>
    <property type="match status" value="1"/>
</dbReference>
<accession>A0ABS9DA59</accession>
<proteinExistence type="predicted"/>
<evidence type="ECO:0000256" key="8">
    <source>
        <dbReference type="ARBA" id="ARBA00022840"/>
    </source>
</evidence>
<comment type="subcellular location">
    <subcellularLocation>
        <location evidence="2">Cell membrane</location>
        <topology evidence="2">Multi-pass membrane protein</topology>
    </subcellularLocation>
</comment>
<dbReference type="PANTHER" id="PTHR45339:SF1">
    <property type="entry name" value="HYBRID SIGNAL TRANSDUCTION HISTIDINE KINASE J"/>
    <property type="match status" value="1"/>
</dbReference>
<evidence type="ECO:0000256" key="3">
    <source>
        <dbReference type="ARBA" id="ARBA00012438"/>
    </source>
</evidence>
<dbReference type="InterPro" id="IPR036097">
    <property type="entry name" value="HisK_dim/P_sf"/>
</dbReference>
<evidence type="ECO:0000259" key="16">
    <source>
        <dbReference type="PROSITE" id="PS50110"/>
    </source>
</evidence>
<dbReference type="SUPFAM" id="SSF48452">
    <property type="entry name" value="TPR-like"/>
    <property type="match status" value="2"/>
</dbReference>
<dbReference type="Gene3D" id="1.10.287.130">
    <property type="match status" value="1"/>
</dbReference>
<feature type="domain" description="Response regulatory" evidence="16">
    <location>
        <begin position="794"/>
        <end position="910"/>
    </location>
</feature>
<dbReference type="Pfam" id="PF00512">
    <property type="entry name" value="HisKA"/>
    <property type="match status" value="1"/>
</dbReference>
<reference evidence="18 19" key="1">
    <citation type="submission" date="2022-01" db="EMBL/GenBank/DDBJ databases">
        <title>Paraglaciecola sp. G1-23.</title>
        <authorList>
            <person name="Jin M.S."/>
            <person name="Han D.M."/>
            <person name="Kim H.M."/>
            <person name="Jeon C.O."/>
        </authorList>
    </citation>
    <scope>NUCLEOTIDE SEQUENCE [LARGE SCALE GENOMIC DNA]</scope>
    <source>
        <strain evidence="18 19">G1-23</strain>
    </source>
</reference>
<keyword evidence="11 14" id="KW-0472">Membrane</keyword>
<keyword evidence="9 14" id="KW-1133">Transmembrane helix</keyword>
<dbReference type="SUPFAM" id="SSF47384">
    <property type="entry name" value="Homodimeric domain of signal transducing histidine kinase"/>
    <property type="match status" value="1"/>
</dbReference>
<dbReference type="Pfam" id="PF01627">
    <property type="entry name" value="Hpt"/>
    <property type="match status" value="1"/>
</dbReference>
<keyword evidence="10" id="KW-0902">Two-component regulatory system</keyword>
<keyword evidence="6 14" id="KW-0812">Transmembrane</keyword>
<dbReference type="InterPro" id="IPR036890">
    <property type="entry name" value="HATPase_C_sf"/>
</dbReference>
<dbReference type="InterPro" id="IPR005467">
    <property type="entry name" value="His_kinase_dom"/>
</dbReference>
<evidence type="ECO:0000256" key="12">
    <source>
        <dbReference type="PROSITE-ProRule" id="PRU00110"/>
    </source>
</evidence>
<dbReference type="SMART" id="SM00388">
    <property type="entry name" value="HisKA"/>
    <property type="match status" value="1"/>
</dbReference>
<keyword evidence="19" id="KW-1185">Reference proteome</keyword>
<dbReference type="InterPro" id="IPR008207">
    <property type="entry name" value="Sig_transdc_His_kin_Hpt_dom"/>
</dbReference>
<keyword evidence="4" id="KW-1003">Cell membrane</keyword>
<evidence type="ECO:0000313" key="19">
    <source>
        <dbReference type="Proteomes" id="UP001521137"/>
    </source>
</evidence>
<dbReference type="RefSeq" id="WP_235313947.1">
    <property type="nucleotide sequence ID" value="NZ_JAKGAS010000011.1"/>
</dbReference>
<feature type="domain" description="HPt" evidence="17">
    <location>
        <begin position="946"/>
        <end position="1039"/>
    </location>
</feature>
<comment type="caution">
    <text evidence="18">The sequence shown here is derived from an EMBL/GenBank/DDBJ whole genome shotgun (WGS) entry which is preliminary data.</text>
</comment>
<dbReference type="Pfam" id="PF00072">
    <property type="entry name" value="Response_reg"/>
    <property type="match status" value="2"/>
</dbReference>
<dbReference type="SMART" id="SM00448">
    <property type="entry name" value="REC"/>
    <property type="match status" value="2"/>
</dbReference>
<dbReference type="Pfam" id="PF02518">
    <property type="entry name" value="HATPase_c"/>
    <property type="match status" value="1"/>
</dbReference>
<dbReference type="PRINTS" id="PR00344">
    <property type="entry name" value="BCTRLSENSOR"/>
</dbReference>
<keyword evidence="8" id="KW-0067">ATP-binding</keyword>
<feature type="modified residue" description="Phosphohistidine" evidence="12">
    <location>
        <position position="985"/>
    </location>
</feature>
<feature type="modified residue" description="4-aspartylphosphate" evidence="13">
    <location>
        <position position="700"/>
    </location>
</feature>
<dbReference type="SUPFAM" id="SSF47226">
    <property type="entry name" value="Histidine-containing phosphotransfer domain, HPT domain"/>
    <property type="match status" value="1"/>
</dbReference>
<evidence type="ECO:0000256" key="14">
    <source>
        <dbReference type="SAM" id="Phobius"/>
    </source>
</evidence>
<dbReference type="CDD" id="cd17546">
    <property type="entry name" value="REC_hyHK_CKI1_RcsC-like"/>
    <property type="match status" value="2"/>
</dbReference>
<dbReference type="EC" id="2.7.13.3" evidence="3"/>
<dbReference type="InterPro" id="IPR003661">
    <property type="entry name" value="HisK_dim/P_dom"/>
</dbReference>
<evidence type="ECO:0000256" key="4">
    <source>
        <dbReference type="ARBA" id="ARBA00022475"/>
    </source>
</evidence>
<dbReference type="CDD" id="cd16922">
    <property type="entry name" value="HATPase_EvgS-ArcB-TorS-like"/>
    <property type="match status" value="1"/>
</dbReference>
<dbReference type="Gene3D" id="3.40.50.2300">
    <property type="match status" value="2"/>
</dbReference>
<evidence type="ECO:0000313" key="18">
    <source>
        <dbReference type="EMBL" id="MCF2949848.1"/>
    </source>
</evidence>
<evidence type="ECO:0000256" key="1">
    <source>
        <dbReference type="ARBA" id="ARBA00000085"/>
    </source>
</evidence>
<dbReference type="EMBL" id="JAKGAS010000011">
    <property type="protein sequence ID" value="MCF2949848.1"/>
    <property type="molecule type" value="Genomic_DNA"/>
</dbReference>
<name>A0ABS9DA59_9ALTE</name>
<sequence>MFEKQQVIQRLAVVKKVIQQDLPTADKELQQIKSIIQQNQYDDLASQLLNLRSYANIFKQDYPQAFKYLLQARKSASTFDNQLEIAKSLRLEGLILDLVGEHAKAIAALNKSLAIFNDINPEQSLLVYGTLTNVYSSLNQYEQVLTNSRKHYLLAQKFNNDFEIAEAQFGIANALIALNQLSEAKYHIALAEELAIKSQYPFIGNIYSSKTKLHLKEGNLEAALSSIIQSAEADKQIGFVFGEGDRTLQLAEVYQHQGTPNLAITELTNKLHTGPIQNDKLLVLKLLDKLSELHQAKGDFKQAYEYASQHRQVYQQSYNERQSQQLALNQVKLDVQEKDQQISQLTKEQELSAQLNLNQQYVIALLIMILIMFSVLIYRNVKHKQRLQAFSEEVQAANDAKSDFLARMSHEIRTPINAVIGLTKLTQKTQLNQQQQTNLQQIEESSHTLLGVINDILDFSKIEAGKLTIDPVPFELDSLIDSAIKLQSLKANEKNLELIQYIEHNVPLRVIGDALRIQQILNNLISNAVKFTETGVVSVLVTQTLSENQSMLQFSVKDTGIGLTEEQTSRLFQEFSQADESTTRQYGGTGLGLAICKQLVELMHGQIDVQSQPGKGSNFTFTIPLQEQEESSSNKSQINTLLSKLRILIVDDIDLSRQVIAEALLRIKVTPDLAENGLKAVELIRLAEADETPYDLVIIDWKMPDIDGIQLASIINQQTLRKKPQLAMLSAYDMDKLKELGQPLGVKHYLEKPLNSSAIVDSLMNMFAITQDVVSSNKIDEQNTYPVPDLTGKRLLLVEDNALNRKVAKGFLADTQIQVVVAENGQEAIELLKNDQGFNIILMDVQMPIMDGITATQIIRNELHLSHPIIALTAHAMTVDIDKCIAAGMNGHISKPIYAEHLYQELNRLLPSEIEKISEKSSQTPDQNFAVYDEIAQDKAIQLLRDDETLYWELVTDFIQMENQITELNNAIKQQDFEALFRILHTYRTSLSYIGAYKQSNIAATLEQNIKENKPNLDADLIQQLIAFATKTKVITEHFRFTNPQ</sequence>
<evidence type="ECO:0000256" key="11">
    <source>
        <dbReference type="ARBA" id="ARBA00023136"/>
    </source>
</evidence>
<protein>
    <recommendedName>
        <fullName evidence="3">histidine kinase</fullName>
        <ecNumber evidence="3">2.7.13.3</ecNumber>
    </recommendedName>
</protein>
<dbReference type="SMART" id="SM00387">
    <property type="entry name" value="HATPase_c"/>
    <property type="match status" value="1"/>
</dbReference>
<organism evidence="18 19">
    <name type="scientific">Paraglaciecola algarum</name>
    <dbReference type="NCBI Taxonomy" id="3050085"/>
    <lineage>
        <taxon>Bacteria</taxon>
        <taxon>Pseudomonadati</taxon>
        <taxon>Pseudomonadota</taxon>
        <taxon>Gammaproteobacteria</taxon>
        <taxon>Alteromonadales</taxon>
        <taxon>Alteromonadaceae</taxon>
        <taxon>Paraglaciecola</taxon>
    </lineage>
</organism>
<evidence type="ECO:0000256" key="6">
    <source>
        <dbReference type="ARBA" id="ARBA00022692"/>
    </source>
</evidence>